<dbReference type="PANTHER" id="PTHR10811">
    <property type="entry name" value="FRINGE-RELATED"/>
    <property type="match status" value="1"/>
</dbReference>
<dbReference type="KEGG" id="ppp:112279478"/>
<evidence type="ECO:0008006" key="5">
    <source>
        <dbReference type="Google" id="ProtNLM"/>
    </source>
</evidence>
<dbReference type="Gramene" id="Pp3c3_13190V3.4">
    <property type="protein sequence ID" value="Pp3c3_13190V3.4"/>
    <property type="gene ID" value="Pp3c3_13190"/>
</dbReference>
<dbReference type="Pfam" id="PF04646">
    <property type="entry name" value="DUF604"/>
    <property type="match status" value="1"/>
</dbReference>
<dbReference type="RefSeq" id="XP_024369720.1">
    <property type="nucleotide sequence ID" value="XM_024513952.2"/>
</dbReference>
<dbReference type="InterPro" id="IPR006740">
    <property type="entry name" value="DUF604"/>
</dbReference>
<keyword evidence="1" id="KW-0472">Membrane</keyword>
<dbReference type="EnsemblPlants" id="Pp3c3_13190V3.1">
    <property type="protein sequence ID" value="Pp3c3_13190V3.1"/>
    <property type="gene ID" value="Pp3c3_13190"/>
</dbReference>
<organism evidence="2">
    <name type="scientific">Physcomitrium patens</name>
    <name type="common">Spreading-leaved earth moss</name>
    <name type="synonym">Physcomitrella patens</name>
    <dbReference type="NCBI Taxonomy" id="3218"/>
    <lineage>
        <taxon>Eukaryota</taxon>
        <taxon>Viridiplantae</taxon>
        <taxon>Streptophyta</taxon>
        <taxon>Embryophyta</taxon>
        <taxon>Bryophyta</taxon>
        <taxon>Bryophytina</taxon>
        <taxon>Bryopsida</taxon>
        <taxon>Funariidae</taxon>
        <taxon>Funariales</taxon>
        <taxon>Funariaceae</taxon>
        <taxon>Physcomitrium</taxon>
    </lineage>
</organism>
<reference evidence="2 4" key="1">
    <citation type="journal article" date="2008" name="Science">
        <title>The Physcomitrella genome reveals evolutionary insights into the conquest of land by plants.</title>
        <authorList>
            <person name="Rensing S."/>
            <person name="Lang D."/>
            <person name="Zimmer A."/>
            <person name="Terry A."/>
            <person name="Salamov A."/>
            <person name="Shapiro H."/>
            <person name="Nishiyama T."/>
            <person name="Perroud P.-F."/>
            <person name="Lindquist E."/>
            <person name="Kamisugi Y."/>
            <person name="Tanahashi T."/>
            <person name="Sakakibara K."/>
            <person name="Fujita T."/>
            <person name="Oishi K."/>
            <person name="Shin-I T."/>
            <person name="Kuroki Y."/>
            <person name="Toyoda A."/>
            <person name="Suzuki Y."/>
            <person name="Hashimoto A."/>
            <person name="Yamaguchi K."/>
            <person name="Sugano A."/>
            <person name="Kohara Y."/>
            <person name="Fujiyama A."/>
            <person name="Anterola A."/>
            <person name="Aoki S."/>
            <person name="Ashton N."/>
            <person name="Barbazuk W.B."/>
            <person name="Barker E."/>
            <person name="Bennetzen J."/>
            <person name="Bezanilla M."/>
            <person name="Blankenship R."/>
            <person name="Cho S.H."/>
            <person name="Dutcher S."/>
            <person name="Estelle M."/>
            <person name="Fawcett J.A."/>
            <person name="Gundlach H."/>
            <person name="Hanada K."/>
            <person name="Heyl A."/>
            <person name="Hicks K.A."/>
            <person name="Hugh J."/>
            <person name="Lohr M."/>
            <person name="Mayer K."/>
            <person name="Melkozernov A."/>
            <person name="Murata T."/>
            <person name="Nelson D."/>
            <person name="Pils B."/>
            <person name="Prigge M."/>
            <person name="Reiss B."/>
            <person name="Renner T."/>
            <person name="Rombauts S."/>
            <person name="Rushton P."/>
            <person name="Sanderfoot A."/>
            <person name="Schween G."/>
            <person name="Shiu S.-H."/>
            <person name="Stueber K."/>
            <person name="Theodoulou F.L."/>
            <person name="Tu H."/>
            <person name="Van de Peer Y."/>
            <person name="Verrier P.J."/>
            <person name="Waters E."/>
            <person name="Wood A."/>
            <person name="Yang L."/>
            <person name="Cove D."/>
            <person name="Cuming A."/>
            <person name="Hasebe M."/>
            <person name="Lucas S."/>
            <person name="Mishler D.B."/>
            <person name="Reski R."/>
            <person name="Grigoriev I."/>
            <person name="Quatrano R.S."/>
            <person name="Boore J.L."/>
        </authorList>
    </citation>
    <scope>NUCLEOTIDE SEQUENCE [LARGE SCALE GENOMIC DNA]</scope>
    <source>
        <strain evidence="3 4">cv. Gransden 2004</strain>
    </source>
</reference>
<keyword evidence="1" id="KW-0812">Transmembrane</keyword>
<dbReference type="Gramene" id="Pp3c3_13190V3.2">
    <property type="protein sequence ID" value="Pp3c3_13190V3.2"/>
    <property type="gene ID" value="Pp3c3_13190"/>
</dbReference>
<proteinExistence type="predicted"/>
<feature type="transmembrane region" description="Helical" evidence="1">
    <location>
        <begin position="25"/>
        <end position="43"/>
    </location>
</feature>
<dbReference type="EnsemblPlants" id="Pp3c3_13190V3.2">
    <property type="protein sequence ID" value="Pp3c3_13190V3.2"/>
    <property type="gene ID" value="Pp3c3_13190"/>
</dbReference>
<dbReference type="EnsemblPlants" id="Pp3c3_13190V3.3">
    <property type="protein sequence ID" value="Pp3c3_13190V3.3"/>
    <property type="gene ID" value="Pp3c3_13190"/>
</dbReference>
<reference evidence="3" key="3">
    <citation type="submission" date="2020-12" db="UniProtKB">
        <authorList>
            <consortium name="EnsemblPlants"/>
        </authorList>
    </citation>
    <scope>IDENTIFICATION</scope>
</reference>
<protein>
    <recommendedName>
        <fullName evidence="5">Glycosyltransferase-like protein</fullName>
    </recommendedName>
</protein>
<dbReference type="GO" id="GO:0008375">
    <property type="term" value="F:acetylglucosaminyltransferase activity"/>
    <property type="evidence" value="ECO:0000318"/>
    <property type="project" value="GO_Central"/>
</dbReference>
<keyword evidence="4" id="KW-1185">Reference proteome</keyword>
<dbReference type="GeneID" id="112279478"/>
<dbReference type="Proteomes" id="UP000006727">
    <property type="component" value="Chromosome 3"/>
</dbReference>
<dbReference type="FunFam" id="3.90.550.50:FF:000038">
    <property type="entry name" value="Predicted protein"/>
    <property type="match status" value="1"/>
</dbReference>
<dbReference type="AlphaFoldDB" id="A0A2K1KUD5"/>
<evidence type="ECO:0000313" key="2">
    <source>
        <dbReference type="EMBL" id="PNR57378.1"/>
    </source>
</evidence>
<gene>
    <name evidence="3" type="primary">LOC112279478</name>
    <name evidence="2" type="ORF">PHYPA_004372</name>
</gene>
<keyword evidence="1" id="KW-1133">Transmembrane helix</keyword>
<dbReference type="PaxDb" id="3218-PP1S161_117V6.1"/>
<dbReference type="STRING" id="3218.A0A2K1KUD5"/>
<evidence type="ECO:0000313" key="4">
    <source>
        <dbReference type="Proteomes" id="UP000006727"/>
    </source>
</evidence>
<evidence type="ECO:0000313" key="3">
    <source>
        <dbReference type="EnsemblPlants" id="Pp3c3_13190V3.1"/>
    </source>
</evidence>
<dbReference type="EMBL" id="ABEU02000003">
    <property type="protein sequence ID" value="PNR57378.1"/>
    <property type="molecule type" value="Genomic_DNA"/>
</dbReference>
<dbReference type="OMA" id="RRFIWHE"/>
<dbReference type="RefSeq" id="XP_024369721.1">
    <property type="nucleotide sequence ID" value="XM_024513953.2"/>
</dbReference>
<dbReference type="Gramene" id="Pp3c3_13190V3.1">
    <property type="protein sequence ID" value="Pp3c3_13190V3.1"/>
    <property type="gene ID" value="Pp3c3_13190"/>
</dbReference>
<reference evidence="2 4" key="2">
    <citation type="journal article" date="2018" name="Plant J.">
        <title>The Physcomitrella patens chromosome-scale assembly reveals moss genome structure and evolution.</title>
        <authorList>
            <person name="Lang D."/>
            <person name="Ullrich K.K."/>
            <person name="Murat F."/>
            <person name="Fuchs J."/>
            <person name="Jenkins J."/>
            <person name="Haas F.B."/>
            <person name="Piednoel M."/>
            <person name="Gundlach H."/>
            <person name="Van Bel M."/>
            <person name="Meyberg R."/>
            <person name="Vives C."/>
            <person name="Morata J."/>
            <person name="Symeonidi A."/>
            <person name="Hiss M."/>
            <person name="Muchero W."/>
            <person name="Kamisugi Y."/>
            <person name="Saleh O."/>
            <person name="Blanc G."/>
            <person name="Decker E.L."/>
            <person name="van Gessel N."/>
            <person name="Grimwood J."/>
            <person name="Hayes R.D."/>
            <person name="Graham S.W."/>
            <person name="Gunter L.E."/>
            <person name="McDaniel S.F."/>
            <person name="Hoernstein S.N.W."/>
            <person name="Larsson A."/>
            <person name="Li F.W."/>
            <person name="Perroud P.F."/>
            <person name="Phillips J."/>
            <person name="Ranjan P."/>
            <person name="Rokshar D.S."/>
            <person name="Rothfels C.J."/>
            <person name="Schneider L."/>
            <person name="Shu S."/>
            <person name="Stevenson D.W."/>
            <person name="Thummler F."/>
            <person name="Tillich M."/>
            <person name="Villarreal Aguilar J.C."/>
            <person name="Widiez T."/>
            <person name="Wong G.K."/>
            <person name="Wymore A."/>
            <person name="Zhang Y."/>
            <person name="Zimmer A.D."/>
            <person name="Quatrano R.S."/>
            <person name="Mayer K.F.X."/>
            <person name="Goodstein D."/>
            <person name="Casacuberta J.M."/>
            <person name="Vandepoele K."/>
            <person name="Reski R."/>
            <person name="Cuming A.C."/>
            <person name="Tuskan G.A."/>
            <person name="Maumus F."/>
            <person name="Salse J."/>
            <person name="Schmutz J."/>
            <person name="Rensing S.A."/>
        </authorList>
    </citation>
    <scope>NUCLEOTIDE SEQUENCE [LARGE SCALE GENOMIC DNA]</scope>
    <source>
        <strain evidence="3 4">cv. Gransden 2004</strain>
    </source>
</reference>
<name>A0A2K1KUD5_PHYPA</name>
<evidence type="ECO:0000256" key="1">
    <source>
        <dbReference type="SAM" id="Phobius"/>
    </source>
</evidence>
<dbReference type="OrthoDB" id="421979at2759"/>
<dbReference type="Gramene" id="Pp3c3_13190V3.3">
    <property type="protein sequence ID" value="Pp3c3_13190V3.3"/>
    <property type="gene ID" value="Pp3c3_13190"/>
</dbReference>
<sequence>MALEKANPAKKAPKWGFGFFEKSHSWMSFALVVGCALSIVYLLQSMVVNRNNCMSFNPLPSIIAESAPSNISSEHKLGSSPPQARINPKGTELSRIVFAIAGAARNWPVRKEYIRIWYNSAKNVRAIMWFDEKVNGTWEKDAPPFRISEDISRFPISRGKLAVTRIARIVSETFRLGLPDVDWFIMGDDDTFFFPGNVAKVLAKYDPTRMWYIGSNSESQSQDVSHSFNMAFGGGGFAISYVLAEALAKMQDSCLLRYSRLWGSDERVYACMSELGVSLTHELGFHQMDIVGNAMGLLAAHPQAPLVSLHHIDWIDPIFPNFNRHKSLHHLLQAAKVESSSLFQQSICYADGQNWSISVSWGYVVQAYKWFVPPRELESPLLTFRTIKRRSDRSEFRLNVREIPNDLCLLPTLYYMQSVTGPSNQTEGLLESVYMREVNPKRAACDKRMHPLNLVQRIRVLKEPVADSWFQAPRRSCCSVKAWGNDTVELRLLACREGETLTSNLH</sequence>
<dbReference type="EnsemblPlants" id="Pp3c3_13190V3.4">
    <property type="protein sequence ID" value="Pp3c3_13190V3.4"/>
    <property type="gene ID" value="Pp3c3_13190"/>
</dbReference>
<accession>A0A2K1KUD5</accession>
<dbReference type="Gene3D" id="3.90.550.50">
    <property type="match status" value="1"/>
</dbReference>
<dbReference type="PROSITE" id="PS51257">
    <property type="entry name" value="PROKAR_LIPOPROTEIN"/>
    <property type="match status" value="1"/>
</dbReference>